<evidence type="ECO:0000256" key="1">
    <source>
        <dbReference type="SAM" id="MobiDB-lite"/>
    </source>
</evidence>
<comment type="caution">
    <text evidence="2">The sequence shown here is derived from an EMBL/GenBank/DDBJ whole genome shotgun (WGS) entry which is preliminary data.</text>
</comment>
<name>A0AAV3S1R3_LITER</name>
<evidence type="ECO:0000313" key="2">
    <source>
        <dbReference type="EMBL" id="GAA0186634.1"/>
    </source>
</evidence>
<evidence type="ECO:0000313" key="3">
    <source>
        <dbReference type="Proteomes" id="UP001454036"/>
    </source>
</evidence>
<dbReference type="Proteomes" id="UP001454036">
    <property type="component" value="Unassembled WGS sequence"/>
</dbReference>
<sequence>MGSDPQDAEVISLNPRRFIIPLPLWDHPQLRPAPQLPELPIPLKRVLIGAGFSQEGIYGPNEHRLSLHGYPPPPPSSSLPGKTPVVENRPPMFSKRQKPIAHKRPRSKILDLTKDLQLHHPKKWKSLGRTQASTPPLQNRLLRADRLNYAHPGACEKERALQFQVKELHEENERLKADVSYPFWRRGRRKIKPWRRSRSMNFFMLGLPD</sequence>
<keyword evidence="3" id="KW-1185">Reference proteome</keyword>
<gene>
    <name evidence="2" type="ORF">LIER_33922</name>
</gene>
<organism evidence="2 3">
    <name type="scientific">Lithospermum erythrorhizon</name>
    <name type="common">Purple gromwell</name>
    <name type="synonym">Lithospermum officinale var. erythrorhizon</name>
    <dbReference type="NCBI Taxonomy" id="34254"/>
    <lineage>
        <taxon>Eukaryota</taxon>
        <taxon>Viridiplantae</taxon>
        <taxon>Streptophyta</taxon>
        <taxon>Embryophyta</taxon>
        <taxon>Tracheophyta</taxon>
        <taxon>Spermatophyta</taxon>
        <taxon>Magnoliopsida</taxon>
        <taxon>eudicotyledons</taxon>
        <taxon>Gunneridae</taxon>
        <taxon>Pentapetalae</taxon>
        <taxon>asterids</taxon>
        <taxon>lamiids</taxon>
        <taxon>Boraginales</taxon>
        <taxon>Boraginaceae</taxon>
        <taxon>Boraginoideae</taxon>
        <taxon>Lithospermeae</taxon>
        <taxon>Lithospermum</taxon>
    </lineage>
</organism>
<accession>A0AAV3S1R3</accession>
<protein>
    <submittedName>
        <fullName evidence="2">Uncharacterized protein</fullName>
    </submittedName>
</protein>
<dbReference type="EMBL" id="BAABME010013901">
    <property type="protein sequence ID" value="GAA0186634.1"/>
    <property type="molecule type" value="Genomic_DNA"/>
</dbReference>
<reference evidence="2 3" key="1">
    <citation type="submission" date="2024-01" db="EMBL/GenBank/DDBJ databases">
        <title>The complete chloroplast genome sequence of Lithospermum erythrorhizon: insights into the phylogenetic relationship among Boraginaceae species and the maternal lineages of purple gromwells.</title>
        <authorList>
            <person name="Okada T."/>
            <person name="Watanabe K."/>
        </authorList>
    </citation>
    <scope>NUCLEOTIDE SEQUENCE [LARGE SCALE GENOMIC DNA]</scope>
</reference>
<feature type="region of interest" description="Disordered" evidence="1">
    <location>
        <begin position="63"/>
        <end position="83"/>
    </location>
</feature>
<proteinExistence type="predicted"/>
<dbReference type="AlphaFoldDB" id="A0AAV3S1R3"/>